<dbReference type="SUPFAM" id="SSF48452">
    <property type="entry name" value="TPR-like"/>
    <property type="match status" value="1"/>
</dbReference>
<accession>A0ABU5RD09</accession>
<dbReference type="InterPro" id="IPR027417">
    <property type="entry name" value="P-loop_NTPase"/>
</dbReference>
<evidence type="ECO:0000259" key="3">
    <source>
        <dbReference type="PROSITE" id="PS50043"/>
    </source>
</evidence>
<dbReference type="RefSeq" id="WP_323331882.1">
    <property type="nucleotide sequence ID" value="NZ_JAYFSI010000008.1"/>
</dbReference>
<dbReference type="InterPro" id="IPR016032">
    <property type="entry name" value="Sig_transdc_resp-reg_C-effctor"/>
</dbReference>
<reference evidence="4 5" key="1">
    <citation type="submission" date="2023-12" db="EMBL/GenBank/DDBJ databases">
        <title>Amycolatopsis sp. V23-08.</title>
        <authorList>
            <person name="Somphong A."/>
        </authorList>
    </citation>
    <scope>NUCLEOTIDE SEQUENCE [LARGE SCALE GENOMIC DNA]</scope>
    <source>
        <strain evidence="4 5">V23-08</strain>
    </source>
</reference>
<dbReference type="PANTHER" id="PTHR16305:SF35">
    <property type="entry name" value="TRANSCRIPTIONAL ACTIVATOR DOMAIN"/>
    <property type="match status" value="1"/>
</dbReference>
<evidence type="ECO:0000256" key="2">
    <source>
        <dbReference type="ARBA" id="ARBA00022840"/>
    </source>
</evidence>
<name>A0ABU5RD09_9PSEU</name>
<dbReference type="Pfam" id="PF00196">
    <property type="entry name" value="GerE"/>
    <property type="match status" value="1"/>
</dbReference>
<dbReference type="SMART" id="SM00421">
    <property type="entry name" value="HTH_LUXR"/>
    <property type="match status" value="1"/>
</dbReference>
<dbReference type="PANTHER" id="PTHR16305">
    <property type="entry name" value="TESTICULAR SOLUBLE ADENYLYL CYCLASE"/>
    <property type="match status" value="1"/>
</dbReference>
<keyword evidence="2" id="KW-0067">ATP-binding</keyword>
<keyword evidence="1" id="KW-0547">Nucleotide-binding</keyword>
<evidence type="ECO:0000256" key="1">
    <source>
        <dbReference type="ARBA" id="ARBA00022741"/>
    </source>
</evidence>
<organism evidence="4 5">
    <name type="scientific">Amycolatopsis heterodermiae</name>
    <dbReference type="NCBI Taxonomy" id="3110235"/>
    <lineage>
        <taxon>Bacteria</taxon>
        <taxon>Bacillati</taxon>
        <taxon>Actinomycetota</taxon>
        <taxon>Actinomycetes</taxon>
        <taxon>Pseudonocardiales</taxon>
        <taxon>Pseudonocardiaceae</taxon>
        <taxon>Amycolatopsis</taxon>
    </lineage>
</organism>
<dbReference type="PRINTS" id="PR00038">
    <property type="entry name" value="HTHLUXR"/>
</dbReference>
<dbReference type="CDD" id="cd06170">
    <property type="entry name" value="LuxR_C_like"/>
    <property type="match status" value="1"/>
</dbReference>
<dbReference type="PROSITE" id="PS00622">
    <property type="entry name" value="HTH_LUXR_1"/>
    <property type="match status" value="1"/>
</dbReference>
<dbReference type="InterPro" id="IPR041664">
    <property type="entry name" value="AAA_16"/>
</dbReference>
<dbReference type="Pfam" id="PF13191">
    <property type="entry name" value="AAA_16"/>
    <property type="match status" value="1"/>
</dbReference>
<dbReference type="PROSITE" id="PS50043">
    <property type="entry name" value="HTH_LUXR_2"/>
    <property type="match status" value="1"/>
</dbReference>
<proteinExistence type="predicted"/>
<gene>
    <name evidence="4" type="ORF">VA596_31725</name>
</gene>
<dbReference type="InterPro" id="IPR036388">
    <property type="entry name" value="WH-like_DNA-bd_sf"/>
</dbReference>
<feature type="domain" description="HTH luxR-type" evidence="3">
    <location>
        <begin position="840"/>
        <end position="905"/>
    </location>
</feature>
<dbReference type="InterPro" id="IPR011990">
    <property type="entry name" value="TPR-like_helical_dom_sf"/>
</dbReference>
<keyword evidence="5" id="KW-1185">Reference proteome</keyword>
<dbReference type="SUPFAM" id="SSF52540">
    <property type="entry name" value="P-loop containing nucleoside triphosphate hydrolases"/>
    <property type="match status" value="1"/>
</dbReference>
<sequence length="909" mass="96827">MKFVHHRAEMSILGEMYDGVAQGRGRVALIGGPVASGKTSLLGRLADHALDSGAVVLQAIASDSERDLPFGVLGQLVQSPAVPAGMADEFAALIEDGATTLAGDPNAARQHTSRAVATALLKLSRTAPVVLVVDDLHHADEDSLHCLLFLMLRIRTARILVALGERTSDRSVGPAFHAELVRLPHCRRIRLTTLPADGVVELVTGELGIDAARLLAPGYHELTGGNLLLVHALLEDHRTAGGPAEPSPGFAFRNAVLSCLRSSDPLALDLAAAVAVLGDAGRAADLAGAGADEAVRVLGDLESAGILSGGRFRHPAGAAAVLEAIEPGRRGRLRRRAARLLYEEGADSRSVAEMLVASEDLDEPWVATVLRTAAEQALAEDDVEKVVRYLEPVSRLGDDAQRVAVTTLLADAEWRVSPVAAERRIRALAADLGVAASAPGPVRHLLWHGEAEEAVEGFGKQIENTGMSLDAEALCLSVACTHPALAKQLPVPARPAGTRPVPSGTVVDTQWRSARILRAVLRGRYGDNVVVAVEQILQSTRLADATVQPLTFALRALMYAGSTDRALPWCERLLEEAAKRRAPAWQAVFSALRAEIAVRQGGLPAALEHGTKALALISAPSWGVAIGSPLASLILARTEMGAHDEAEALLAQPVPAAMMRTVHALPYLYARGRHHLATDQVYAALRDFMAAGELMTAWGIDLPSLVPWRAGCAEAYQRIGDRAKAAELVDAQLNLVSDSNAAALGATLRVLANTHELADRPPMLKKAVDEIQAGGDRLELAKVLADLGRTHHELNETSRARMVVRRAWHVAQDCRADAVCRELQPHMSAEDLKPASETGDTDRLALLTSAEYRTAALARHGYTNREIARKLFITVSTVEQHLTRTYRKLKVGNRADLPAGLEPSVAGTA</sequence>
<dbReference type="Proteomes" id="UP001304298">
    <property type="component" value="Unassembled WGS sequence"/>
</dbReference>
<dbReference type="Gene3D" id="1.10.10.10">
    <property type="entry name" value="Winged helix-like DNA-binding domain superfamily/Winged helix DNA-binding domain"/>
    <property type="match status" value="1"/>
</dbReference>
<protein>
    <submittedName>
        <fullName evidence="4">LuxR family transcriptional regulator</fullName>
    </submittedName>
</protein>
<evidence type="ECO:0000313" key="5">
    <source>
        <dbReference type="Proteomes" id="UP001304298"/>
    </source>
</evidence>
<comment type="caution">
    <text evidence="4">The sequence shown here is derived from an EMBL/GenBank/DDBJ whole genome shotgun (WGS) entry which is preliminary data.</text>
</comment>
<evidence type="ECO:0000313" key="4">
    <source>
        <dbReference type="EMBL" id="MEA5364141.1"/>
    </source>
</evidence>
<dbReference type="InterPro" id="IPR000792">
    <property type="entry name" value="Tscrpt_reg_LuxR_C"/>
</dbReference>
<dbReference type="EMBL" id="JAYFSI010000008">
    <property type="protein sequence ID" value="MEA5364141.1"/>
    <property type="molecule type" value="Genomic_DNA"/>
</dbReference>
<dbReference type="Gene3D" id="1.25.40.10">
    <property type="entry name" value="Tetratricopeptide repeat domain"/>
    <property type="match status" value="1"/>
</dbReference>
<dbReference type="SUPFAM" id="SSF46894">
    <property type="entry name" value="C-terminal effector domain of the bipartite response regulators"/>
    <property type="match status" value="1"/>
</dbReference>